<dbReference type="Proteomes" id="UP000275225">
    <property type="component" value="Unassembled WGS sequence"/>
</dbReference>
<dbReference type="EMBL" id="RQJX01000015">
    <property type="protein sequence ID" value="RQN03010.1"/>
    <property type="molecule type" value="Genomic_DNA"/>
</dbReference>
<dbReference type="Pfam" id="PF13302">
    <property type="entry name" value="Acetyltransf_3"/>
    <property type="match status" value="1"/>
</dbReference>
<dbReference type="PANTHER" id="PTHR43792:SF1">
    <property type="entry name" value="N-ACETYLTRANSFERASE DOMAIN-CONTAINING PROTEIN"/>
    <property type="match status" value="1"/>
</dbReference>
<dbReference type="InterPro" id="IPR000182">
    <property type="entry name" value="GNAT_dom"/>
</dbReference>
<proteinExistence type="predicted"/>
<keyword evidence="2" id="KW-0808">Transferase</keyword>
<feature type="domain" description="N-acetyltransferase" evidence="1">
    <location>
        <begin position="42"/>
        <end position="212"/>
    </location>
</feature>
<evidence type="ECO:0000259" key="1">
    <source>
        <dbReference type="PROSITE" id="PS51186"/>
    </source>
</evidence>
<protein>
    <submittedName>
        <fullName evidence="2">N-acetyltransferase</fullName>
    </submittedName>
</protein>
<dbReference type="SUPFAM" id="SSF55729">
    <property type="entry name" value="Acyl-CoA N-acyltransferases (Nat)"/>
    <property type="match status" value="1"/>
</dbReference>
<reference evidence="2 3" key="1">
    <citation type="submission" date="2018-11" db="EMBL/GenBank/DDBJ databases">
        <authorList>
            <person name="Li F."/>
        </authorList>
    </citation>
    <scope>NUCLEOTIDE SEQUENCE [LARGE SCALE GENOMIC DNA]</scope>
    <source>
        <strain evidence="2 3">YS17T</strain>
    </source>
</reference>
<sequence>MGKRPSSASEWTLTHRPGGEVRGLRGGWEAGGVSDLIETERLTLRPFRVDHEPDVEAVYEIHSDLEIVRWLDNPPFVLMADHEEARAWIDRRAQIEAEDFRQLQRAIEVTETGETVGQVGIQRLVRQDGGFVGEYEIGWRLRPGATGSGYATEAAQALALAAFAIGLDELAILMYPDNAPSAAVARRLGAEELGVQADPWYGGDSLMFRLRPPRAVS</sequence>
<gene>
    <name evidence="2" type="ORF">EHW97_11285</name>
</gene>
<accession>A0A3N6W669</accession>
<organism evidence="2 3">
    <name type="scientific">Aeromicrobium camelliae</name>
    <dbReference type="NCBI Taxonomy" id="1538144"/>
    <lineage>
        <taxon>Bacteria</taxon>
        <taxon>Bacillati</taxon>
        <taxon>Actinomycetota</taxon>
        <taxon>Actinomycetes</taxon>
        <taxon>Propionibacteriales</taxon>
        <taxon>Nocardioidaceae</taxon>
        <taxon>Aeromicrobium</taxon>
    </lineage>
</organism>
<dbReference type="InterPro" id="IPR051531">
    <property type="entry name" value="N-acetyltransferase"/>
</dbReference>
<dbReference type="Gene3D" id="3.40.630.30">
    <property type="match status" value="1"/>
</dbReference>
<name>A0A3N6W669_9ACTN</name>
<dbReference type="OrthoDB" id="3533156at2"/>
<evidence type="ECO:0000313" key="3">
    <source>
        <dbReference type="Proteomes" id="UP000275225"/>
    </source>
</evidence>
<dbReference type="AlphaFoldDB" id="A0A3N6W669"/>
<evidence type="ECO:0000313" key="2">
    <source>
        <dbReference type="EMBL" id="RQN03010.1"/>
    </source>
</evidence>
<dbReference type="PROSITE" id="PS51186">
    <property type="entry name" value="GNAT"/>
    <property type="match status" value="1"/>
</dbReference>
<dbReference type="InterPro" id="IPR016181">
    <property type="entry name" value="Acyl_CoA_acyltransferase"/>
</dbReference>
<comment type="caution">
    <text evidence="2">The sequence shown here is derived from an EMBL/GenBank/DDBJ whole genome shotgun (WGS) entry which is preliminary data.</text>
</comment>
<dbReference type="PANTHER" id="PTHR43792">
    <property type="entry name" value="GNAT FAMILY, PUTATIVE (AFU_ORTHOLOGUE AFUA_3G00765)-RELATED-RELATED"/>
    <property type="match status" value="1"/>
</dbReference>
<dbReference type="GO" id="GO:0016747">
    <property type="term" value="F:acyltransferase activity, transferring groups other than amino-acyl groups"/>
    <property type="evidence" value="ECO:0007669"/>
    <property type="project" value="InterPro"/>
</dbReference>
<keyword evidence="3" id="KW-1185">Reference proteome</keyword>